<feature type="chain" id="PRO_5039342981" evidence="1">
    <location>
        <begin position="25"/>
        <end position="533"/>
    </location>
</feature>
<dbReference type="InterPro" id="IPR032093">
    <property type="entry name" value="PhoD_N"/>
</dbReference>
<keyword evidence="1" id="KW-0732">Signal</keyword>
<dbReference type="AlphaFoldDB" id="A0A918UQL5"/>
<dbReference type="PANTHER" id="PTHR43606">
    <property type="entry name" value="PHOSPHATASE, PUTATIVE (AFU_ORTHOLOGUE AFUA_6G08710)-RELATED"/>
    <property type="match status" value="1"/>
</dbReference>
<sequence>MTHRPPIHLPGRRSVLRGSLAASAALALPAGLGPGAAPAFARSGRPRAGWGVQAGDVTAHSGLVWVRSDRPARMIVETSATESFRNPRRWQGPLLGSGTDFTGTTRLHGLPAGEQIHYRVLLADPDDPRRTGEPVTGTFRTAPAKRRCGVRFVWSGDLAGQGWGINEDIGGYRIFDAMGALDPDFFLFSGDTVYADGPIFATAALPDGGVYRNVTTEEKAKVAETLAEFRGNHRYNLLDEALRKFNAQVPSIVQWDDHEVRNNWYPGQVIADSDTRYTVKSVDLLAARATRAFTEYYPVSTLPTGAREGRMHRVVRHGPLLDVFVLDMRTYRNANSPGTETTDPQGILGAEQLQWLKRELSRSRAVWKVIASDMPLGLVVSDTTEGKQNIEAVAQGDPGAPLGRELQIAELLRFIKHRRITGTVWLTADVHHTSAQHYQPSRAAFGDFEPFWEFVSGPLNAGAFPASALDGTFGPERVFVKAPTTSNVSPAEGYQFFGEVDIDGGSGELTVRLREQDGTVLFTKVLRPGLVGQ</sequence>
<dbReference type="CDD" id="cd07389">
    <property type="entry name" value="MPP_PhoD"/>
    <property type="match status" value="1"/>
</dbReference>
<dbReference type="InterPro" id="IPR052900">
    <property type="entry name" value="Phospholipid_Metab_Enz"/>
</dbReference>
<protein>
    <submittedName>
        <fullName evidence="4">Alkaline phosphatase</fullName>
    </submittedName>
</protein>
<dbReference type="Proteomes" id="UP000622166">
    <property type="component" value="Unassembled WGS sequence"/>
</dbReference>
<dbReference type="Pfam" id="PF09423">
    <property type="entry name" value="PhoD"/>
    <property type="match status" value="1"/>
</dbReference>
<evidence type="ECO:0000259" key="3">
    <source>
        <dbReference type="Pfam" id="PF16655"/>
    </source>
</evidence>
<organism evidence="4 5">
    <name type="scientific">Streptomyces poonensis</name>
    <dbReference type="NCBI Taxonomy" id="68255"/>
    <lineage>
        <taxon>Bacteria</taxon>
        <taxon>Bacillati</taxon>
        <taxon>Actinomycetota</taxon>
        <taxon>Actinomycetes</taxon>
        <taxon>Kitasatosporales</taxon>
        <taxon>Streptomycetaceae</taxon>
        <taxon>Streptomyces</taxon>
    </lineage>
</organism>
<dbReference type="InterPro" id="IPR006311">
    <property type="entry name" value="TAT_signal"/>
</dbReference>
<dbReference type="InterPro" id="IPR038607">
    <property type="entry name" value="PhoD-like_sf"/>
</dbReference>
<keyword evidence="5" id="KW-1185">Reference proteome</keyword>
<dbReference type="Gene3D" id="2.60.40.380">
    <property type="entry name" value="Purple acid phosphatase-like, N-terminal"/>
    <property type="match status" value="1"/>
</dbReference>
<dbReference type="SUPFAM" id="SSF56300">
    <property type="entry name" value="Metallo-dependent phosphatases"/>
    <property type="match status" value="1"/>
</dbReference>
<reference evidence="4" key="1">
    <citation type="journal article" date="2014" name="Int. J. Syst. Evol. Microbiol.">
        <title>Complete genome sequence of Corynebacterium casei LMG S-19264T (=DSM 44701T), isolated from a smear-ripened cheese.</title>
        <authorList>
            <consortium name="US DOE Joint Genome Institute (JGI-PGF)"/>
            <person name="Walter F."/>
            <person name="Albersmeier A."/>
            <person name="Kalinowski J."/>
            <person name="Ruckert C."/>
        </authorList>
    </citation>
    <scope>NUCLEOTIDE SEQUENCE</scope>
    <source>
        <strain evidence="4">JCM 4815</strain>
    </source>
</reference>
<proteinExistence type="predicted"/>
<dbReference type="InterPro" id="IPR018946">
    <property type="entry name" value="PhoD-like_MPP"/>
</dbReference>
<name>A0A918UQL5_9ACTN</name>
<dbReference type="PANTHER" id="PTHR43606:SF1">
    <property type="entry name" value="PHOD-LIKE PHOSPHATASE METALLOPHOSPHATASE DOMAIN-CONTAINING PROTEIN"/>
    <property type="match status" value="1"/>
</dbReference>
<gene>
    <name evidence="4" type="ORF">GCM10010365_54550</name>
</gene>
<dbReference type="Gene3D" id="3.60.21.70">
    <property type="entry name" value="PhoD-like phosphatase"/>
    <property type="match status" value="1"/>
</dbReference>
<feature type="domain" description="PhoD-like phosphatase metallophosphatase" evidence="2">
    <location>
        <begin position="158"/>
        <end position="513"/>
    </location>
</feature>
<dbReference type="InterPro" id="IPR029052">
    <property type="entry name" value="Metallo-depent_PP-like"/>
</dbReference>
<evidence type="ECO:0000313" key="4">
    <source>
        <dbReference type="EMBL" id="GGZ27391.1"/>
    </source>
</evidence>
<dbReference type="Pfam" id="PF16655">
    <property type="entry name" value="PhoD_N"/>
    <property type="match status" value="1"/>
</dbReference>
<comment type="caution">
    <text evidence="4">The sequence shown here is derived from an EMBL/GenBank/DDBJ whole genome shotgun (WGS) entry which is preliminary data.</text>
</comment>
<evidence type="ECO:0000256" key="1">
    <source>
        <dbReference type="SAM" id="SignalP"/>
    </source>
</evidence>
<dbReference type="RefSeq" id="WP_189863582.1">
    <property type="nucleotide sequence ID" value="NZ_BMVW01000013.1"/>
</dbReference>
<reference evidence="4" key="2">
    <citation type="submission" date="2020-09" db="EMBL/GenBank/DDBJ databases">
        <authorList>
            <person name="Sun Q."/>
            <person name="Ohkuma M."/>
        </authorList>
    </citation>
    <scope>NUCLEOTIDE SEQUENCE</scope>
    <source>
        <strain evidence="4">JCM 4815</strain>
    </source>
</reference>
<feature type="domain" description="Phospholipase D N-terminal" evidence="3">
    <location>
        <begin position="51"/>
        <end position="141"/>
    </location>
</feature>
<dbReference type="EMBL" id="BMVW01000013">
    <property type="protein sequence ID" value="GGZ27391.1"/>
    <property type="molecule type" value="Genomic_DNA"/>
</dbReference>
<dbReference type="PROSITE" id="PS51318">
    <property type="entry name" value="TAT"/>
    <property type="match status" value="1"/>
</dbReference>
<feature type="signal peptide" evidence="1">
    <location>
        <begin position="1"/>
        <end position="24"/>
    </location>
</feature>
<evidence type="ECO:0000313" key="5">
    <source>
        <dbReference type="Proteomes" id="UP000622166"/>
    </source>
</evidence>
<evidence type="ECO:0000259" key="2">
    <source>
        <dbReference type="Pfam" id="PF09423"/>
    </source>
</evidence>
<accession>A0A918UQL5</accession>